<reference evidence="1 2" key="1">
    <citation type="submission" date="2020-07" db="EMBL/GenBank/DDBJ databases">
        <title>Sequencing the genomes of 1000 actinobacteria strains.</title>
        <authorList>
            <person name="Klenk H.-P."/>
        </authorList>
    </citation>
    <scope>NUCLEOTIDE SEQUENCE [LARGE SCALE GENOMIC DNA]</scope>
    <source>
        <strain evidence="1 2">DSM 21349</strain>
    </source>
</reference>
<keyword evidence="2" id="KW-1185">Reference proteome</keyword>
<accession>A0A7W3IWG9</accession>
<evidence type="ECO:0000313" key="2">
    <source>
        <dbReference type="Proteomes" id="UP000580910"/>
    </source>
</evidence>
<evidence type="ECO:0000313" key="1">
    <source>
        <dbReference type="EMBL" id="MBA8801878.1"/>
    </source>
</evidence>
<protein>
    <submittedName>
        <fullName evidence="1">Uncharacterized protein</fullName>
    </submittedName>
</protein>
<dbReference type="AlphaFoldDB" id="A0A7W3IWG9"/>
<comment type="caution">
    <text evidence="1">The sequence shown here is derived from an EMBL/GenBank/DDBJ whole genome shotgun (WGS) entry which is preliminary data.</text>
</comment>
<organism evidence="1 2">
    <name type="scientific">Nocardioides ginsengisegetis</name>
    <dbReference type="NCBI Taxonomy" id="661491"/>
    <lineage>
        <taxon>Bacteria</taxon>
        <taxon>Bacillati</taxon>
        <taxon>Actinomycetota</taxon>
        <taxon>Actinomycetes</taxon>
        <taxon>Propionibacteriales</taxon>
        <taxon>Nocardioidaceae</taxon>
        <taxon>Nocardioides</taxon>
    </lineage>
</organism>
<proteinExistence type="predicted"/>
<dbReference type="RefSeq" id="WP_246377071.1">
    <property type="nucleotide sequence ID" value="NZ_JACGXA010000001.1"/>
</dbReference>
<dbReference type="Proteomes" id="UP000580910">
    <property type="component" value="Unassembled WGS sequence"/>
</dbReference>
<dbReference type="EMBL" id="JACGXA010000001">
    <property type="protein sequence ID" value="MBA8801878.1"/>
    <property type="molecule type" value="Genomic_DNA"/>
</dbReference>
<dbReference type="Gene3D" id="3.40.830.10">
    <property type="entry name" value="LigB-like"/>
    <property type="match status" value="1"/>
</dbReference>
<sequence length="102" mass="11126">MRRDYLVVANGSACRTEKAPGHLDERAAAFDAAIERALLANDADALAALDETLATELWADVAGLRELGPLLSDHGAPTVHYADDPFGVQYWVMSWQTEGEQR</sequence>
<gene>
    <name evidence="1" type="ORF">FB382_000169</name>
</gene>
<name>A0A7W3IWG9_9ACTN</name>